<evidence type="ECO:0000256" key="1">
    <source>
        <dbReference type="ARBA" id="ARBA00022491"/>
    </source>
</evidence>
<evidence type="ECO:0000256" key="2">
    <source>
        <dbReference type="ARBA" id="ARBA00023015"/>
    </source>
</evidence>
<keyword evidence="8" id="KW-1185">Reference proteome</keyword>
<dbReference type="InterPro" id="IPR001647">
    <property type="entry name" value="HTH_TetR"/>
</dbReference>
<organism evidence="7 8">
    <name type="scientific">Rhodococcus daqingensis</name>
    <dbReference type="NCBI Taxonomy" id="2479363"/>
    <lineage>
        <taxon>Bacteria</taxon>
        <taxon>Bacillati</taxon>
        <taxon>Actinomycetota</taxon>
        <taxon>Actinomycetes</taxon>
        <taxon>Mycobacteriales</taxon>
        <taxon>Nocardiaceae</taxon>
        <taxon>Rhodococcus</taxon>
    </lineage>
</organism>
<feature type="DNA-binding region" description="H-T-H motif" evidence="5">
    <location>
        <begin position="36"/>
        <end position="55"/>
    </location>
</feature>
<dbReference type="Pfam" id="PF00440">
    <property type="entry name" value="TetR_N"/>
    <property type="match status" value="1"/>
</dbReference>
<feature type="domain" description="HTH tetR-type" evidence="6">
    <location>
        <begin position="13"/>
        <end position="73"/>
    </location>
</feature>
<protein>
    <submittedName>
        <fullName evidence="7">TetR/AcrR family transcriptional regulator C-terminal domain-containing protein</fullName>
    </submittedName>
</protein>
<dbReference type="Gene3D" id="1.10.357.10">
    <property type="entry name" value="Tetracycline Repressor, domain 2"/>
    <property type="match status" value="1"/>
</dbReference>
<dbReference type="InterPro" id="IPR003012">
    <property type="entry name" value="Tet_transcr_reg_TetR"/>
</dbReference>
<dbReference type="RefSeq" id="WP_378402987.1">
    <property type="nucleotide sequence ID" value="NZ_JBHTCS010000009.1"/>
</dbReference>
<dbReference type="InterPro" id="IPR004111">
    <property type="entry name" value="Repressor_TetR_C"/>
</dbReference>
<dbReference type="Pfam" id="PF02909">
    <property type="entry name" value="TetR_C_1"/>
    <property type="match status" value="1"/>
</dbReference>
<keyword evidence="1" id="KW-0678">Repressor</keyword>
<gene>
    <name evidence="7" type="ORF">ACFQS9_07360</name>
</gene>
<dbReference type="PROSITE" id="PS50977">
    <property type="entry name" value="HTH_TETR_2"/>
    <property type="match status" value="1"/>
</dbReference>
<comment type="caution">
    <text evidence="7">The sequence shown here is derived from an EMBL/GenBank/DDBJ whole genome shotgun (WGS) entry which is preliminary data.</text>
</comment>
<evidence type="ECO:0000256" key="4">
    <source>
        <dbReference type="ARBA" id="ARBA00023163"/>
    </source>
</evidence>
<dbReference type="Proteomes" id="UP001596484">
    <property type="component" value="Unassembled WGS sequence"/>
</dbReference>
<dbReference type="SUPFAM" id="SSF46689">
    <property type="entry name" value="Homeodomain-like"/>
    <property type="match status" value="1"/>
</dbReference>
<reference evidence="8" key="1">
    <citation type="journal article" date="2019" name="Int. J. Syst. Evol. Microbiol.">
        <title>The Global Catalogue of Microorganisms (GCM) 10K type strain sequencing project: providing services to taxonomists for standard genome sequencing and annotation.</title>
        <authorList>
            <consortium name="The Broad Institute Genomics Platform"/>
            <consortium name="The Broad Institute Genome Sequencing Center for Infectious Disease"/>
            <person name="Wu L."/>
            <person name="Ma J."/>
        </authorList>
    </citation>
    <scope>NUCLEOTIDE SEQUENCE [LARGE SCALE GENOMIC DNA]</scope>
    <source>
        <strain evidence="8">ICMP 19430</strain>
    </source>
</reference>
<evidence type="ECO:0000256" key="3">
    <source>
        <dbReference type="ARBA" id="ARBA00023125"/>
    </source>
</evidence>
<dbReference type="PANTHER" id="PTHR30055:SF151">
    <property type="entry name" value="TRANSCRIPTIONAL REGULATORY PROTEIN"/>
    <property type="match status" value="1"/>
</dbReference>
<name>A0ABW2RV37_9NOCA</name>
<evidence type="ECO:0000313" key="7">
    <source>
        <dbReference type="EMBL" id="MFC7447705.1"/>
    </source>
</evidence>
<accession>A0ABW2RV37</accession>
<keyword evidence="2" id="KW-0805">Transcription regulation</keyword>
<evidence type="ECO:0000313" key="8">
    <source>
        <dbReference type="Proteomes" id="UP001596484"/>
    </source>
</evidence>
<evidence type="ECO:0000256" key="5">
    <source>
        <dbReference type="PROSITE-ProRule" id="PRU00335"/>
    </source>
</evidence>
<dbReference type="InterPro" id="IPR009057">
    <property type="entry name" value="Homeodomain-like_sf"/>
</dbReference>
<dbReference type="SUPFAM" id="SSF48498">
    <property type="entry name" value="Tetracyclin repressor-like, C-terminal domain"/>
    <property type="match status" value="1"/>
</dbReference>
<dbReference type="PANTHER" id="PTHR30055">
    <property type="entry name" value="HTH-TYPE TRANSCRIPTIONAL REGULATOR RUTR"/>
    <property type="match status" value="1"/>
</dbReference>
<evidence type="ECO:0000259" key="6">
    <source>
        <dbReference type="PROSITE" id="PS50977"/>
    </source>
</evidence>
<keyword evidence="4" id="KW-0804">Transcription</keyword>
<dbReference type="PRINTS" id="PR00400">
    <property type="entry name" value="TETREPRESSOR"/>
</dbReference>
<sequence>MAPPRSARGPRGRLSRDEVLRAAVGYADEHGIASLSMRKLGEALAVEAMSLYNHVANKDDLLDGMVDHVFGEIVLDPGASGWRQAMRLRAISAREVLSRHRWAIGLLDSRSSPGPATLRHHDAVLGSLRAGGFSVPMAAHAFAVLDSYIYGFALQEAALPFEGPQETEDLAQAILDGMPADEYPHLTELAVEHVLQPGYAFGNEFEFGLDLILDGLERSSAAT</sequence>
<keyword evidence="3 5" id="KW-0238">DNA-binding</keyword>
<dbReference type="InterPro" id="IPR036271">
    <property type="entry name" value="Tet_transcr_reg_TetR-rel_C_sf"/>
</dbReference>
<dbReference type="EMBL" id="JBHTCS010000009">
    <property type="protein sequence ID" value="MFC7447705.1"/>
    <property type="molecule type" value="Genomic_DNA"/>
</dbReference>
<dbReference type="Gene3D" id="1.10.10.60">
    <property type="entry name" value="Homeodomain-like"/>
    <property type="match status" value="1"/>
</dbReference>
<dbReference type="InterPro" id="IPR050109">
    <property type="entry name" value="HTH-type_TetR-like_transc_reg"/>
</dbReference>
<proteinExistence type="predicted"/>